<dbReference type="SMART" id="SM00202">
    <property type="entry name" value="SR"/>
    <property type="match status" value="1"/>
</dbReference>
<evidence type="ECO:0000256" key="4">
    <source>
        <dbReference type="PROSITE-ProRule" id="PRU00196"/>
    </source>
</evidence>
<feature type="disulfide bond" evidence="4">
    <location>
        <begin position="6"/>
        <end position="16"/>
    </location>
</feature>
<organism evidence="6 7">
    <name type="scientific">Holothuria leucospilota</name>
    <name type="common">Black long sea cucumber</name>
    <name type="synonym">Mertensiothuria leucospilota</name>
    <dbReference type="NCBI Taxonomy" id="206669"/>
    <lineage>
        <taxon>Eukaryota</taxon>
        <taxon>Metazoa</taxon>
        <taxon>Echinodermata</taxon>
        <taxon>Eleutherozoa</taxon>
        <taxon>Echinozoa</taxon>
        <taxon>Holothuroidea</taxon>
        <taxon>Aspidochirotacea</taxon>
        <taxon>Aspidochirotida</taxon>
        <taxon>Holothuriidae</taxon>
        <taxon>Holothuria</taxon>
    </lineage>
</organism>
<dbReference type="PANTHER" id="PTHR48071">
    <property type="entry name" value="SRCR DOMAIN-CONTAINING PROTEIN"/>
    <property type="match status" value="1"/>
</dbReference>
<gene>
    <name evidence="6" type="ORF">HOLleu_06473</name>
</gene>
<comment type="caution">
    <text evidence="6">The sequence shown here is derived from an EMBL/GenBank/DDBJ whole genome shotgun (WGS) entry which is preliminary data.</text>
</comment>
<dbReference type="InterPro" id="IPR001190">
    <property type="entry name" value="SRCR"/>
</dbReference>
<dbReference type="OrthoDB" id="536948at2759"/>
<dbReference type="AlphaFoldDB" id="A0A9Q1CLB0"/>
<feature type="disulfide bond" evidence="4">
    <location>
        <begin position="69"/>
        <end position="133"/>
    </location>
</feature>
<feature type="domain" description="SRCR" evidence="5">
    <location>
        <begin position="44"/>
        <end position="142"/>
    </location>
</feature>
<keyword evidence="2 4" id="KW-1015">Disulfide bond</keyword>
<dbReference type="InterPro" id="IPR036772">
    <property type="entry name" value="SRCR-like_dom_sf"/>
</dbReference>
<evidence type="ECO:0000313" key="7">
    <source>
        <dbReference type="Proteomes" id="UP001152320"/>
    </source>
</evidence>
<reference evidence="6" key="1">
    <citation type="submission" date="2021-10" db="EMBL/GenBank/DDBJ databases">
        <title>Tropical sea cucumber genome reveals ecological adaptation and Cuvierian tubules defense mechanism.</title>
        <authorList>
            <person name="Chen T."/>
        </authorList>
    </citation>
    <scope>NUCLEOTIDE SEQUENCE</scope>
    <source>
        <strain evidence="6">Nanhai2018</strain>
        <tissue evidence="6">Muscle</tissue>
    </source>
</reference>
<keyword evidence="7" id="KW-1185">Reference proteome</keyword>
<proteinExistence type="predicted"/>
<keyword evidence="1" id="KW-0732">Signal</keyword>
<accession>A0A9Q1CLB0</accession>
<protein>
    <submittedName>
        <fullName evidence="6">Neurotrypsin</fullName>
    </submittedName>
</protein>
<evidence type="ECO:0000256" key="3">
    <source>
        <dbReference type="ARBA" id="ARBA00023180"/>
    </source>
</evidence>
<dbReference type="Gene3D" id="3.10.250.10">
    <property type="entry name" value="SRCR-like domain"/>
    <property type="match status" value="2"/>
</dbReference>
<dbReference type="PANTHER" id="PTHR48071:SF28">
    <property type="entry name" value="SRCR DOMAIN-CONTAINING PROTEIN"/>
    <property type="match status" value="1"/>
</dbReference>
<keyword evidence="3" id="KW-0325">Glycoprotein</keyword>
<dbReference type="PRINTS" id="PR00258">
    <property type="entry name" value="SPERACTRCPTR"/>
</dbReference>
<evidence type="ECO:0000256" key="1">
    <source>
        <dbReference type="ARBA" id="ARBA00022729"/>
    </source>
</evidence>
<feature type="disulfide bond" evidence="4">
    <location>
        <begin position="114"/>
        <end position="124"/>
    </location>
</feature>
<dbReference type="FunFam" id="3.10.250.10:FF:000005">
    <property type="entry name" value="Neurotrypsin isoform A"/>
    <property type="match status" value="1"/>
</dbReference>
<evidence type="ECO:0000259" key="5">
    <source>
        <dbReference type="PROSITE" id="PS50287"/>
    </source>
</evidence>
<evidence type="ECO:0000256" key="2">
    <source>
        <dbReference type="ARBA" id="ARBA00023157"/>
    </source>
</evidence>
<evidence type="ECO:0000313" key="6">
    <source>
        <dbReference type="EMBL" id="KAJ8047467.1"/>
    </source>
</evidence>
<dbReference type="Pfam" id="PF00530">
    <property type="entry name" value="SRCR"/>
    <property type="match status" value="2"/>
</dbReference>
<comment type="caution">
    <text evidence="4">Lacks conserved residue(s) required for the propagation of feature annotation.</text>
</comment>
<name>A0A9Q1CLB0_HOLLE</name>
<feature type="domain" description="SRCR" evidence="5">
    <location>
        <begin position="1"/>
        <end position="37"/>
    </location>
</feature>
<dbReference type="PROSITE" id="PS50287">
    <property type="entry name" value="SRCR_2"/>
    <property type="match status" value="2"/>
</dbReference>
<dbReference type="SUPFAM" id="SSF56487">
    <property type="entry name" value="SRCR-like"/>
    <property type="match status" value="2"/>
</dbReference>
<sequence>MDNVQCDGSEYHLQNCAHRGWGLHNCDHTEDAGVACNPERDADIRLVGGSTSREGRVEVDRYGQWETVCDDRWDDANAAVVCRQLGYSTQGATALPQATLGEGIGSIWSQNIECTGIETRLQDCTRTNLRRVCNHGVRVRCFLEGEFPVL</sequence>
<dbReference type="Proteomes" id="UP001152320">
    <property type="component" value="Chromosome 2"/>
</dbReference>
<dbReference type="EMBL" id="JAIZAY010000002">
    <property type="protein sequence ID" value="KAJ8047467.1"/>
    <property type="molecule type" value="Genomic_DNA"/>
</dbReference>
<dbReference type="GO" id="GO:0016020">
    <property type="term" value="C:membrane"/>
    <property type="evidence" value="ECO:0007669"/>
    <property type="project" value="InterPro"/>
</dbReference>